<keyword evidence="4" id="KW-1185">Reference proteome</keyword>
<proteinExistence type="inferred from homology"/>
<dbReference type="GO" id="GO:0005829">
    <property type="term" value="C:cytosol"/>
    <property type="evidence" value="ECO:0007669"/>
    <property type="project" value="TreeGrafter"/>
</dbReference>
<dbReference type="Proteomes" id="UP000199452">
    <property type="component" value="Unassembled WGS sequence"/>
</dbReference>
<evidence type="ECO:0000313" key="3">
    <source>
        <dbReference type="EMBL" id="SDB95918.1"/>
    </source>
</evidence>
<dbReference type="SUPFAM" id="SSF111384">
    <property type="entry name" value="OmpH-like"/>
    <property type="match status" value="1"/>
</dbReference>
<dbReference type="OrthoDB" id="9788552at2"/>
<gene>
    <name evidence="3" type="ORF">SAMN05216323_101238</name>
</gene>
<dbReference type="GO" id="GO:0050821">
    <property type="term" value="P:protein stabilization"/>
    <property type="evidence" value="ECO:0007669"/>
    <property type="project" value="TreeGrafter"/>
</dbReference>
<dbReference type="Pfam" id="PF03938">
    <property type="entry name" value="OmpH"/>
    <property type="match status" value="1"/>
</dbReference>
<dbReference type="RefSeq" id="WP_092436475.1">
    <property type="nucleotide sequence ID" value="NZ_FMYP01000012.1"/>
</dbReference>
<sequence length="169" mass="19513">MKRILLLSILMILGIAGFGQKFAFVDSDYILKKIPQYRAAQEQLDKLAIQYQKEVEDKFSAVDEQVRSYQTEKVLLTQDMRSKREQDLMDKQKEAQNLQRNYFGPDGVLFKKRTELIKPVQDQVYNAVKDLASEGGYAAIFDVANNPTVLFSNSKYDKSDEVLQKLGYR</sequence>
<dbReference type="AlphaFoldDB" id="A0A1G6HP46"/>
<organism evidence="3 4">
    <name type="scientific">Williamwhitmania taraxaci</name>
    <dbReference type="NCBI Taxonomy" id="1640674"/>
    <lineage>
        <taxon>Bacteria</taxon>
        <taxon>Pseudomonadati</taxon>
        <taxon>Bacteroidota</taxon>
        <taxon>Bacteroidia</taxon>
        <taxon>Bacteroidales</taxon>
        <taxon>Williamwhitmaniaceae</taxon>
        <taxon>Williamwhitmania</taxon>
    </lineage>
</organism>
<accession>A0A1G6HP46</accession>
<protein>
    <submittedName>
        <fullName evidence="3">Periplasmic chaperone for outer membrane proteins Skp</fullName>
    </submittedName>
</protein>
<dbReference type="GO" id="GO:0051082">
    <property type="term" value="F:unfolded protein binding"/>
    <property type="evidence" value="ECO:0007669"/>
    <property type="project" value="InterPro"/>
</dbReference>
<dbReference type="SMART" id="SM00935">
    <property type="entry name" value="OmpH"/>
    <property type="match status" value="1"/>
</dbReference>
<dbReference type="Gene3D" id="3.30.910.20">
    <property type="entry name" value="Skp domain"/>
    <property type="match status" value="1"/>
</dbReference>
<dbReference type="STRING" id="1640674.SAMN05216323_101238"/>
<dbReference type="PANTHER" id="PTHR35089">
    <property type="entry name" value="CHAPERONE PROTEIN SKP"/>
    <property type="match status" value="1"/>
</dbReference>
<dbReference type="InterPro" id="IPR024930">
    <property type="entry name" value="Skp_dom_sf"/>
</dbReference>
<dbReference type="PANTHER" id="PTHR35089:SF1">
    <property type="entry name" value="CHAPERONE PROTEIN SKP"/>
    <property type="match status" value="1"/>
</dbReference>
<name>A0A1G6HP46_9BACT</name>
<evidence type="ECO:0000256" key="2">
    <source>
        <dbReference type="ARBA" id="ARBA00022729"/>
    </source>
</evidence>
<dbReference type="InterPro" id="IPR005632">
    <property type="entry name" value="Chaperone_Skp"/>
</dbReference>
<dbReference type="EMBL" id="FMYP01000012">
    <property type="protein sequence ID" value="SDB95918.1"/>
    <property type="molecule type" value="Genomic_DNA"/>
</dbReference>
<evidence type="ECO:0000256" key="1">
    <source>
        <dbReference type="ARBA" id="ARBA00009091"/>
    </source>
</evidence>
<reference evidence="3 4" key="1">
    <citation type="submission" date="2016-09" db="EMBL/GenBank/DDBJ databases">
        <authorList>
            <person name="Capua I."/>
            <person name="De Benedictis P."/>
            <person name="Joannis T."/>
            <person name="Lombin L.H."/>
            <person name="Cattoli G."/>
        </authorList>
    </citation>
    <scope>NUCLEOTIDE SEQUENCE [LARGE SCALE GENOMIC DNA]</scope>
    <source>
        <strain evidence="3 4">A7P-90m</strain>
    </source>
</reference>
<keyword evidence="2" id="KW-0732">Signal</keyword>
<evidence type="ECO:0000313" key="4">
    <source>
        <dbReference type="Proteomes" id="UP000199452"/>
    </source>
</evidence>
<comment type="similarity">
    <text evidence="1">Belongs to the Skp family.</text>
</comment>